<evidence type="ECO:0000313" key="2">
    <source>
        <dbReference type="EMBL" id="QNL44266.1"/>
    </source>
</evidence>
<sequence length="226" mass="24687">MSSEFPRILSLLRQERGVSQRTAAKDLGVSQALLSHYENGIREPGLPFVVRACDYYHVSADFILGRTLSRDGAMISSDEVYDPEAERSGVLKGSVLATLQNKLITGSVSVLFDLLGKVGDKGAINAAAAYLSTGIYQLYRRLYRCAGGNEAYFSADAEVYSLDMALADMKLSEVRYALALDEAAERKEEFPSVSDESLKEAYPGRSQSVAQVLHNTDARLSALTEK</sequence>
<name>A0A7G9B3Y5_9FIRM</name>
<reference evidence="2 3" key="1">
    <citation type="submission" date="2020-08" db="EMBL/GenBank/DDBJ databases">
        <authorList>
            <person name="Liu C."/>
            <person name="Sun Q."/>
        </authorList>
    </citation>
    <scope>NUCLEOTIDE SEQUENCE [LARGE SCALE GENOMIC DNA]</scope>
    <source>
        <strain evidence="2 3">NSJ-62</strain>
    </source>
</reference>
<dbReference type="Proteomes" id="UP000515960">
    <property type="component" value="Chromosome"/>
</dbReference>
<dbReference type="GO" id="GO:0003677">
    <property type="term" value="F:DNA binding"/>
    <property type="evidence" value="ECO:0007669"/>
    <property type="project" value="InterPro"/>
</dbReference>
<dbReference type="RefSeq" id="WP_187332867.1">
    <property type="nucleotide sequence ID" value="NZ_CP060490.1"/>
</dbReference>
<accession>A0A7G9B3Y5</accession>
<keyword evidence="3" id="KW-1185">Reference proteome</keyword>
<evidence type="ECO:0000259" key="1">
    <source>
        <dbReference type="PROSITE" id="PS50943"/>
    </source>
</evidence>
<dbReference type="SMART" id="SM00530">
    <property type="entry name" value="HTH_XRE"/>
    <property type="match status" value="1"/>
</dbReference>
<dbReference type="InterPro" id="IPR010982">
    <property type="entry name" value="Lambda_DNA-bd_dom_sf"/>
</dbReference>
<dbReference type="SUPFAM" id="SSF47413">
    <property type="entry name" value="lambda repressor-like DNA-binding domains"/>
    <property type="match status" value="1"/>
</dbReference>
<dbReference type="KEGG" id="ohi:H8790_12620"/>
<feature type="domain" description="HTH cro/C1-type" evidence="1">
    <location>
        <begin position="9"/>
        <end position="63"/>
    </location>
</feature>
<dbReference type="AlphaFoldDB" id="A0A7G9B3Y5"/>
<protein>
    <submittedName>
        <fullName evidence="2">Helix-turn-helix transcriptional regulator</fullName>
    </submittedName>
</protein>
<proteinExistence type="predicted"/>
<organism evidence="2 3">
    <name type="scientific">Oscillibacter hominis</name>
    <dbReference type="NCBI Taxonomy" id="2763056"/>
    <lineage>
        <taxon>Bacteria</taxon>
        <taxon>Bacillati</taxon>
        <taxon>Bacillota</taxon>
        <taxon>Clostridia</taxon>
        <taxon>Eubacteriales</taxon>
        <taxon>Oscillospiraceae</taxon>
        <taxon>Oscillibacter</taxon>
    </lineage>
</organism>
<dbReference type="Pfam" id="PF13560">
    <property type="entry name" value="HTH_31"/>
    <property type="match status" value="1"/>
</dbReference>
<gene>
    <name evidence="2" type="ORF">H8790_12620</name>
</gene>
<dbReference type="CDD" id="cd00093">
    <property type="entry name" value="HTH_XRE"/>
    <property type="match status" value="1"/>
</dbReference>
<dbReference type="PROSITE" id="PS50943">
    <property type="entry name" value="HTH_CROC1"/>
    <property type="match status" value="1"/>
</dbReference>
<dbReference type="InterPro" id="IPR001387">
    <property type="entry name" value="Cro/C1-type_HTH"/>
</dbReference>
<dbReference type="EMBL" id="CP060490">
    <property type="protein sequence ID" value="QNL44266.1"/>
    <property type="molecule type" value="Genomic_DNA"/>
</dbReference>
<dbReference type="Gene3D" id="1.10.260.40">
    <property type="entry name" value="lambda repressor-like DNA-binding domains"/>
    <property type="match status" value="1"/>
</dbReference>
<evidence type="ECO:0000313" key="3">
    <source>
        <dbReference type="Proteomes" id="UP000515960"/>
    </source>
</evidence>